<dbReference type="Gene3D" id="1.10.10.10">
    <property type="entry name" value="Winged helix-like DNA-binding domain superfamily/Winged helix DNA-binding domain"/>
    <property type="match status" value="1"/>
</dbReference>
<evidence type="ECO:0000256" key="2">
    <source>
        <dbReference type="ARBA" id="ARBA00023125"/>
    </source>
</evidence>
<dbReference type="Pfam" id="PF00392">
    <property type="entry name" value="GntR"/>
    <property type="match status" value="1"/>
</dbReference>
<dbReference type="AlphaFoldDB" id="A0A0X8E3Z2"/>
<dbReference type="GO" id="GO:0003677">
    <property type="term" value="F:DNA binding"/>
    <property type="evidence" value="ECO:0007669"/>
    <property type="project" value="UniProtKB-KW"/>
</dbReference>
<dbReference type="SMART" id="SM00345">
    <property type="entry name" value="HTH_GNTR"/>
    <property type="match status" value="1"/>
</dbReference>
<gene>
    <name evidence="5" type="ORF">AWU67_06975</name>
</gene>
<dbReference type="KEGG" id="mvd:AWU67_06975"/>
<accession>A0A0X8E3Z2</accession>
<dbReference type="InterPro" id="IPR036388">
    <property type="entry name" value="WH-like_DNA-bd_sf"/>
</dbReference>
<keyword evidence="1" id="KW-0805">Transcription regulation</keyword>
<dbReference type="RefSeq" id="WP_067227330.1">
    <property type="nucleotide sequence ID" value="NZ_CP014145.1"/>
</dbReference>
<reference evidence="6" key="2">
    <citation type="submission" date="2016-01" db="EMBL/GenBank/DDBJ databases">
        <title>First complete genome sequence of a species in the genus Microterricola, an extremophilic cold active enzyme producing strain ERGS5:02 isolated from Sikkim Himalaya.</title>
        <authorList>
            <person name="Kumar R."/>
            <person name="Singh D."/>
            <person name="Swarnkar M.K."/>
        </authorList>
    </citation>
    <scope>NUCLEOTIDE SEQUENCE [LARGE SCALE GENOMIC DNA]</scope>
    <source>
        <strain evidence="6">ERGS5:02</strain>
    </source>
</reference>
<feature type="domain" description="HTH gntR-type" evidence="4">
    <location>
        <begin position="10"/>
        <end position="78"/>
    </location>
</feature>
<evidence type="ECO:0000256" key="1">
    <source>
        <dbReference type="ARBA" id="ARBA00023015"/>
    </source>
</evidence>
<dbReference type="PANTHER" id="PTHR38445">
    <property type="entry name" value="HTH-TYPE TRANSCRIPTIONAL REPRESSOR YTRA"/>
    <property type="match status" value="1"/>
</dbReference>
<name>A0A0X8E3Z2_9MICO</name>
<dbReference type="PANTHER" id="PTHR38445:SF9">
    <property type="entry name" value="HTH-TYPE TRANSCRIPTIONAL REPRESSOR YTRA"/>
    <property type="match status" value="1"/>
</dbReference>
<keyword evidence="3" id="KW-0804">Transcription</keyword>
<sequence length="117" mass="12533">MLQIDPSGASAPFEQLREQLAAAISTGELAPGTRLPTVRRLAGDLGLAPNTVARSFRALESDGLIETRGRLGSFVAERGDAVERAARQAARDYLERMRELGVPADAAAEYVRRAAAR</sequence>
<dbReference type="SUPFAM" id="SSF46785">
    <property type="entry name" value="Winged helix' DNA-binding domain"/>
    <property type="match status" value="1"/>
</dbReference>
<dbReference type="PROSITE" id="PS50949">
    <property type="entry name" value="HTH_GNTR"/>
    <property type="match status" value="1"/>
</dbReference>
<evidence type="ECO:0000259" key="4">
    <source>
        <dbReference type="PROSITE" id="PS50949"/>
    </source>
</evidence>
<dbReference type="CDD" id="cd07377">
    <property type="entry name" value="WHTH_GntR"/>
    <property type="match status" value="1"/>
</dbReference>
<dbReference type="InterPro" id="IPR000524">
    <property type="entry name" value="Tscrpt_reg_HTH_GntR"/>
</dbReference>
<evidence type="ECO:0000256" key="3">
    <source>
        <dbReference type="ARBA" id="ARBA00023163"/>
    </source>
</evidence>
<dbReference type="OrthoDB" id="4307011at2"/>
<dbReference type="EMBL" id="CP014145">
    <property type="protein sequence ID" value="AMB58641.1"/>
    <property type="molecule type" value="Genomic_DNA"/>
</dbReference>
<dbReference type="GO" id="GO:0003700">
    <property type="term" value="F:DNA-binding transcription factor activity"/>
    <property type="evidence" value="ECO:0007669"/>
    <property type="project" value="InterPro"/>
</dbReference>
<proteinExistence type="predicted"/>
<organism evidence="5 6">
    <name type="scientific">Microterricola viridarii</name>
    <dbReference type="NCBI Taxonomy" id="412690"/>
    <lineage>
        <taxon>Bacteria</taxon>
        <taxon>Bacillati</taxon>
        <taxon>Actinomycetota</taxon>
        <taxon>Actinomycetes</taxon>
        <taxon>Micrococcales</taxon>
        <taxon>Microbacteriaceae</taxon>
        <taxon>Microterricola</taxon>
    </lineage>
</organism>
<evidence type="ECO:0000313" key="5">
    <source>
        <dbReference type="EMBL" id="AMB58641.1"/>
    </source>
</evidence>
<protein>
    <submittedName>
        <fullName evidence="5">GntR family transcriptional regulator</fullName>
    </submittedName>
</protein>
<reference evidence="5 6" key="1">
    <citation type="journal article" date="2016" name="J. Biotechnol.">
        <title>First complete genome sequence of a species in the genus Microterricola, an extremophilic cold active enzyme producing bacterial strain ERGS5:02 isolated from Sikkim Himalaya.</title>
        <authorList>
            <person name="Himanshu"/>
            <person name="Swarnkar M.K."/>
            <person name="Singh D."/>
            <person name="Kumar R."/>
        </authorList>
    </citation>
    <scope>NUCLEOTIDE SEQUENCE [LARGE SCALE GENOMIC DNA]</scope>
    <source>
        <strain evidence="5 6">ERGS5:02</strain>
    </source>
</reference>
<keyword evidence="6" id="KW-1185">Reference proteome</keyword>
<evidence type="ECO:0000313" key="6">
    <source>
        <dbReference type="Proteomes" id="UP000058305"/>
    </source>
</evidence>
<dbReference type="Proteomes" id="UP000058305">
    <property type="component" value="Chromosome"/>
</dbReference>
<keyword evidence="2" id="KW-0238">DNA-binding</keyword>
<dbReference type="InterPro" id="IPR036390">
    <property type="entry name" value="WH_DNA-bd_sf"/>
</dbReference>